<evidence type="ECO:0000313" key="2">
    <source>
        <dbReference type="Proteomes" id="UP001201812"/>
    </source>
</evidence>
<organism evidence="1 2">
    <name type="scientific">Ditylenchus destructor</name>
    <dbReference type="NCBI Taxonomy" id="166010"/>
    <lineage>
        <taxon>Eukaryota</taxon>
        <taxon>Metazoa</taxon>
        <taxon>Ecdysozoa</taxon>
        <taxon>Nematoda</taxon>
        <taxon>Chromadorea</taxon>
        <taxon>Rhabditida</taxon>
        <taxon>Tylenchina</taxon>
        <taxon>Tylenchomorpha</taxon>
        <taxon>Sphaerularioidea</taxon>
        <taxon>Anguinidae</taxon>
        <taxon>Anguininae</taxon>
        <taxon>Ditylenchus</taxon>
    </lineage>
</organism>
<evidence type="ECO:0000313" key="1">
    <source>
        <dbReference type="EMBL" id="KAI1700592.1"/>
    </source>
</evidence>
<dbReference type="AlphaFoldDB" id="A0AAD4MSV8"/>
<comment type="caution">
    <text evidence="1">The sequence shown here is derived from an EMBL/GenBank/DDBJ whole genome shotgun (WGS) entry which is preliminary data.</text>
</comment>
<dbReference type="Proteomes" id="UP001201812">
    <property type="component" value="Unassembled WGS sequence"/>
</dbReference>
<gene>
    <name evidence="1" type="ORF">DdX_16622</name>
</gene>
<name>A0AAD4MSV8_9BILA</name>
<proteinExistence type="predicted"/>
<sequence length="113" mass="12591">MHKVKQANASHGKQFAIRELYRIGKIPPVSALCPSLFHYALFTHVWECGVESGVGIFIFFYSTALATRETCQLTTITDAPLQPNEEISKKQDRIVLDKRACSGAYTNGKDSKV</sequence>
<keyword evidence="2" id="KW-1185">Reference proteome</keyword>
<accession>A0AAD4MSV8</accession>
<dbReference type="EMBL" id="JAKKPZ010000140">
    <property type="protein sequence ID" value="KAI1700592.1"/>
    <property type="molecule type" value="Genomic_DNA"/>
</dbReference>
<reference evidence="1" key="1">
    <citation type="submission" date="2022-01" db="EMBL/GenBank/DDBJ databases">
        <title>Genome Sequence Resource for Two Populations of Ditylenchus destructor, the Migratory Endoparasitic Phytonematode.</title>
        <authorList>
            <person name="Zhang H."/>
            <person name="Lin R."/>
            <person name="Xie B."/>
        </authorList>
    </citation>
    <scope>NUCLEOTIDE SEQUENCE</scope>
    <source>
        <strain evidence="1">BazhouSP</strain>
    </source>
</reference>
<protein>
    <submittedName>
        <fullName evidence="1">Uncharacterized protein</fullName>
    </submittedName>
</protein>